<gene>
    <name evidence="1" type="ORF">J1N35_011352</name>
</gene>
<keyword evidence="2" id="KW-1185">Reference proteome</keyword>
<comment type="caution">
    <text evidence="1">The sequence shown here is derived from an EMBL/GenBank/DDBJ whole genome shotgun (WGS) entry which is preliminary data.</text>
</comment>
<dbReference type="EMBL" id="JAIQCV010000004">
    <property type="protein sequence ID" value="KAH1107584.1"/>
    <property type="molecule type" value="Genomic_DNA"/>
</dbReference>
<organism evidence="1 2">
    <name type="scientific">Gossypium stocksii</name>
    <dbReference type="NCBI Taxonomy" id="47602"/>
    <lineage>
        <taxon>Eukaryota</taxon>
        <taxon>Viridiplantae</taxon>
        <taxon>Streptophyta</taxon>
        <taxon>Embryophyta</taxon>
        <taxon>Tracheophyta</taxon>
        <taxon>Spermatophyta</taxon>
        <taxon>Magnoliopsida</taxon>
        <taxon>eudicotyledons</taxon>
        <taxon>Gunneridae</taxon>
        <taxon>Pentapetalae</taxon>
        <taxon>rosids</taxon>
        <taxon>malvids</taxon>
        <taxon>Malvales</taxon>
        <taxon>Malvaceae</taxon>
        <taxon>Malvoideae</taxon>
        <taxon>Gossypium</taxon>
    </lineage>
</organism>
<evidence type="ECO:0000313" key="2">
    <source>
        <dbReference type="Proteomes" id="UP000828251"/>
    </source>
</evidence>
<sequence>MLLTSITNPIERTCIWDAQHIIVDFDHFKFQHIKHGGKRVAHLFTWEGFLGKRDVYWIEDGLVLIQAEVLREVRSDLFPLIVDFLLCTELDYAVKYRYGQATLTRFDGQRIFRDS</sequence>
<evidence type="ECO:0000313" key="1">
    <source>
        <dbReference type="EMBL" id="KAH1107584.1"/>
    </source>
</evidence>
<accession>A0A9D3W295</accession>
<name>A0A9D3W295_9ROSI</name>
<dbReference type="AlphaFoldDB" id="A0A9D3W295"/>
<protein>
    <submittedName>
        <fullName evidence="1">Uncharacterized protein</fullName>
    </submittedName>
</protein>
<reference evidence="1 2" key="1">
    <citation type="journal article" date="2021" name="Plant Biotechnol. J.">
        <title>Multi-omics assisted identification of the key and species-specific regulatory components of drought-tolerant mechanisms in Gossypium stocksii.</title>
        <authorList>
            <person name="Yu D."/>
            <person name="Ke L."/>
            <person name="Zhang D."/>
            <person name="Wu Y."/>
            <person name="Sun Y."/>
            <person name="Mei J."/>
            <person name="Sun J."/>
            <person name="Sun Y."/>
        </authorList>
    </citation>
    <scope>NUCLEOTIDE SEQUENCE [LARGE SCALE GENOMIC DNA]</scope>
    <source>
        <strain evidence="2">cv. E1</strain>
        <tissue evidence="1">Leaf</tissue>
    </source>
</reference>
<dbReference type="Proteomes" id="UP000828251">
    <property type="component" value="Unassembled WGS sequence"/>
</dbReference>
<proteinExistence type="predicted"/>